<dbReference type="KEGG" id="acr:Acry_0384"/>
<evidence type="ECO:0008006" key="5">
    <source>
        <dbReference type="Google" id="ProtNLM"/>
    </source>
</evidence>
<dbReference type="Proteomes" id="UP000000245">
    <property type="component" value="Chromosome"/>
</dbReference>
<keyword evidence="2" id="KW-0732">Signal</keyword>
<evidence type="ECO:0000256" key="2">
    <source>
        <dbReference type="SAM" id="SignalP"/>
    </source>
</evidence>
<feature type="compositionally biased region" description="Low complexity" evidence="1">
    <location>
        <begin position="37"/>
        <end position="57"/>
    </location>
</feature>
<reference evidence="3 4" key="1">
    <citation type="submission" date="2007-05" db="EMBL/GenBank/DDBJ databases">
        <title>Complete sequence of chromosome of Acidiphilium cryptum JF-5.</title>
        <authorList>
            <consortium name="US DOE Joint Genome Institute"/>
            <person name="Copeland A."/>
            <person name="Lucas S."/>
            <person name="Lapidus A."/>
            <person name="Barry K."/>
            <person name="Detter J.C."/>
            <person name="Glavina del Rio T."/>
            <person name="Hammon N."/>
            <person name="Israni S."/>
            <person name="Dalin E."/>
            <person name="Tice H."/>
            <person name="Pitluck S."/>
            <person name="Sims D."/>
            <person name="Brettin T."/>
            <person name="Bruce D."/>
            <person name="Han C."/>
            <person name="Schmutz J."/>
            <person name="Larimer F."/>
            <person name="Land M."/>
            <person name="Hauser L."/>
            <person name="Kyrpides N."/>
            <person name="Kim E."/>
            <person name="Magnuson T."/>
            <person name="Richardson P."/>
        </authorList>
    </citation>
    <scope>NUCLEOTIDE SEQUENCE [LARGE SCALE GENOMIC DNA]</scope>
    <source>
        <strain evidence="3 4">JF-5</strain>
    </source>
</reference>
<protein>
    <recommendedName>
        <fullName evidence="5">Sulfur globule protein</fullName>
    </recommendedName>
</protein>
<name>A5FVH7_ACICJ</name>
<accession>A5FVH7</accession>
<dbReference type="HOGENOM" id="CLU_1965744_0_0_5"/>
<gene>
    <name evidence="3" type="ordered locus">Acry_0384</name>
</gene>
<dbReference type="STRING" id="349163.Acry_0384"/>
<organism evidence="3 4">
    <name type="scientific">Acidiphilium cryptum (strain JF-5)</name>
    <dbReference type="NCBI Taxonomy" id="349163"/>
    <lineage>
        <taxon>Bacteria</taxon>
        <taxon>Pseudomonadati</taxon>
        <taxon>Pseudomonadota</taxon>
        <taxon>Alphaproteobacteria</taxon>
        <taxon>Acetobacterales</taxon>
        <taxon>Acidocellaceae</taxon>
        <taxon>Acidiphilium</taxon>
    </lineage>
</organism>
<feature type="signal peptide" evidence="2">
    <location>
        <begin position="1"/>
        <end position="30"/>
    </location>
</feature>
<evidence type="ECO:0000313" key="4">
    <source>
        <dbReference type="Proteomes" id="UP000000245"/>
    </source>
</evidence>
<feature type="region of interest" description="Disordered" evidence="1">
    <location>
        <begin position="35"/>
        <end position="57"/>
    </location>
</feature>
<dbReference type="AlphaFoldDB" id="A5FVH7"/>
<feature type="chain" id="PRO_5002683049" description="Sulfur globule protein" evidence="2">
    <location>
        <begin position="31"/>
        <end position="127"/>
    </location>
</feature>
<keyword evidence="4" id="KW-1185">Reference proteome</keyword>
<evidence type="ECO:0000256" key="1">
    <source>
        <dbReference type="SAM" id="MobiDB-lite"/>
    </source>
</evidence>
<evidence type="ECO:0000313" key="3">
    <source>
        <dbReference type="EMBL" id="ABQ29609.1"/>
    </source>
</evidence>
<proteinExistence type="predicted"/>
<dbReference type="RefSeq" id="WP_007422344.1">
    <property type="nucleotide sequence ID" value="NC_009484.1"/>
</dbReference>
<dbReference type="EMBL" id="CP000697">
    <property type="protein sequence ID" value="ABQ29609.1"/>
    <property type="molecule type" value="Genomic_DNA"/>
</dbReference>
<sequence>MRSNKSMIRTTAAALAIGLGLAAFGGTALADPGYQAQGGWHRQGQQQGWQQPRRQNNWQRHGWQNRGNYQHSRYHGGWGNNGWQHQRWGHPHYDREGYHVMGTQGYYAPPALSFSINLPLAGGQYGH</sequence>